<dbReference type="PATRIC" id="fig|294.194.peg.6045"/>
<dbReference type="AlphaFoldDB" id="A0A125QHL8"/>
<gene>
    <name evidence="3" type="primary">dadA_3</name>
    <name evidence="4" type="ORF">C7A10_17970</name>
    <name evidence="3" type="ORF">PFLmoz3_05448</name>
</gene>
<proteinExistence type="predicted"/>
<dbReference type="PANTHER" id="PTHR13847:SF289">
    <property type="entry name" value="GLYCINE OXIDASE"/>
    <property type="match status" value="1"/>
</dbReference>
<reference evidence="3 5" key="1">
    <citation type="submission" date="2015-05" db="EMBL/GenBank/DDBJ databases">
        <title>A genomic and transcriptomic approach to investigate the blue pigment phenotype in Pseudomonas fluorescens.</title>
        <authorList>
            <person name="Andreani N.A."/>
            <person name="Cardazzo B."/>
        </authorList>
    </citation>
    <scope>NUCLEOTIDE SEQUENCE [LARGE SCALE GENOMIC DNA]</scope>
    <source>
        <strain evidence="3 5">Ps_22</strain>
    </source>
</reference>
<sequence length="415" mass="45338">MADPKQADIVVVGAGIIGVACALQLARQGRQVVVLDPQAPGMGASYGNAGHLATEQVFPIADLSILKRLPAMLLDPMGPLRLDWTYLPRALPWFIRLLLNLRPARYQRTVAGLRALNEGSLGAWQRLLQSMGQTQLLREEGSLLVYERAESRAALDAVQQRMRQQGVAVDFWSGDAVRKAAPQLSDAIQGGLFFPATGHFLDPYTVVGELVNAAKAEGVQFLQQRVLDGRLEGSGVSLMTDQGVLTAQQVLIACGAHSAKLTAALTGKQVPLDTERGYHLMLPHEQQRLPFAVTSLERKFIMTPMTGGLRLAGTVEFAGLDRPANMQRAWQLHRLSKGLFQHDLSDSEATPWMGFRPSLPDSLPIIDRVCEGKVLLAFGHQHLGLTQAAVTAEWVGQLAAGERVPELQPYRLDRF</sequence>
<dbReference type="EMBL" id="LCYA01000149">
    <property type="protein sequence ID" value="KWV84928.1"/>
    <property type="molecule type" value="Genomic_DNA"/>
</dbReference>
<dbReference type="RefSeq" id="WP_060765134.1">
    <property type="nucleotide sequence ID" value="NZ_LCYA01000149.1"/>
</dbReference>
<reference evidence="4 6" key="2">
    <citation type="submission" date="2018-03" db="EMBL/GenBank/DDBJ databases">
        <title>Blue discolouration in mozzarella cheese caused by Pseudomonas fluorescens.</title>
        <authorList>
            <person name="Chiesa F."/>
            <person name="Dalmasso A."/>
            <person name="Lomonaco S."/>
        </authorList>
    </citation>
    <scope>NUCLEOTIDE SEQUENCE [LARGE SCALE GENOMIC DNA]</scope>
    <source>
        <strain evidence="4 6">11293</strain>
    </source>
</reference>
<keyword evidence="1 3" id="KW-0560">Oxidoreductase</keyword>
<dbReference type="PANTHER" id="PTHR13847">
    <property type="entry name" value="SARCOSINE DEHYDROGENASE-RELATED"/>
    <property type="match status" value="1"/>
</dbReference>
<evidence type="ECO:0000259" key="2">
    <source>
        <dbReference type="Pfam" id="PF01266"/>
    </source>
</evidence>
<evidence type="ECO:0000313" key="6">
    <source>
        <dbReference type="Proteomes" id="UP000239731"/>
    </source>
</evidence>
<dbReference type="Proteomes" id="UP000061348">
    <property type="component" value="Unassembled WGS sequence"/>
</dbReference>
<dbReference type="InterPro" id="IPR006076">
    <property type="entry name" value="FAD-dep_OxRdtase"/>
</dbReference>
<protein>
    <submittedName>
        <fullName evidence="3">D-amino acid dehydrogenase small subunit</fullName>
        <ecNumber evidence="3">1.4.99.6</ecNumber>
    </submittedName>
    <submittedName>
        <fullName evidence="4">FAD-binding oxidoreductase</fullName>
    </submittedName>
</protein>
<dbReference type="Gene3D" id="3.50.50.60">
    <property type="entry name" value="FAD/NAD(P)-binding domain"/>
    <property type="match status" value="2"/>
</dbReference>
<dbReference type="PROSITE" id="PS51257">
    <property type="entry name" value="PROKAR_LIPOPROTEIN"/>
    <property type="match status" value="1"/>
</dbReference>
<dbReference type="Proteomes" id="UP000239731">
    <property type="component" value="Unassembled WGS sequence"/>
</dbReference>
<accession>A0A125QHL8</accession>
<evidence type="ECO:0000313" key="5">
    <source>
        <dbReference type="Proteomes" id="UP000061348"/>
    </source>
</evidence>
<feature type="domain" description="FAD dependent oxidoreductase" evidence="2">
    <location>
        <begin position="8"/>
        <end position="398"/>
    </location>
</feature>
<comment type="caution">
    <text evidence="3">The sequence shown here is derived from an EMBL/GenBank/DDBJ whole genome shotgun (WGS) entry which is preliminary data.</text>
</comment>
<dbReference type="SUPFAM" id="SSF51905">
    <property type="entry name" value="FAD/NAD(P)-binding domain"/>
    <property type="match status" value="1"/>
</dbReference>
<dbReference type="Gene3D" id="3.30.9.10">
    <property type="entry name" value="D-Amino Acid Oxidase, subunit A, domain 2"/>
    <property type="match status" value="1"/>
</dbReference>
<dbReference type="EMBL" id="PVUH01000011">
    <property type="protein sequence ID" value="PRW90918.1"/>
    <property type="molecule type" value="Genomic_DNA"/>
</dbReference>
<dbReference type="EC" id="1.4.99.6" evidence="3"/>
<evidence type="ECO:0000313" key="3">
    <source>
        <dbReference type="EMBL" id="KWV84928.1"/>
    </source>
</evidence>
<evidence type="ECO:0000256" key="1">
    <source>
        <dbReference type="ARBA" id="ARBA00023002"/>
    </source>
</evidence>
<dbReference type="GO" id="GO:0005737">
    <property type="term" value="C:cytoplasm"/>
    <property type="evidence" value="ECO:0007669"/>
    <property type="project" value="TreeGrafter"/>
</dbReference>
<dbReference type="GO" id="GO:0016491">
    <property type="term" value="F:oxidoreductase activity"/>
    <property type="evidence" value="ECO:0007669"/>
    <property type="project" value="UniProtKB-KW"/>
</dbReference>
<name>A0A125QHL8_PSEFL</name>
<evidence type="ECO:0000313" key="4">
    <source>
        <dbReference type="EMBL" id="PRW90918.1"/>
    </source>
</evidence>
<dbReference type="SUPFAM" id="SSF54373">
    <property type="entry name" value="FAD-linked reductases, C-terminal domain"/>
    <property type="match status" value="1"/>
</dbReference>
<dbReference type="Pfam" id="PF01266">
    <property type="entry name" value="DAO"/>
    <property type="match status" value="1"/>
</dbReference>
<dbReference type="InterPro" id="IPR036188">
    <property type="entry name" value="FAD/NAD-bd_sf"/>
</dbReference>
<organism evidence="3 5">
    <name type="scientific">Pseudomonas fluorescens</name>
    <dbReference type="NCBI Taxonomy" id="294"/>
    <lineage>
        <taxon>Bacteria</taxon>
        <taxon>Pseudomonadati</taxon>
        <taxon>Pseudomonadota</taxon>
        <taxon>Gammaproteobacteria</taxon>
        <taxon>Pseudomonadales</taxon>
        <taxon>Pseudomonadaceae</taxon>
        <taxon>Pseudomonas</taxon>
    </lineage>
</organism>